<keyword evidence="1" id="KW-0489">Methyltransferase</keyword>
<dbReference type="RefSeq" id="WP_317847352.1">
    <property type="nucleotide sequence ID" value="NZ_JAIPME010000002.1"/>
</dbReference>
<dbReference type="GO" id="GO:0008168">
    <property type="term" value="F:methyltransferase activity"/>
    <property type="evidence" value="ECO:0007669"/>
    <property type="project" value="UniProtKB-KW"/>
</dbReference>
<keyword evidence="2" id="KW-1185">Reference proteome</keyword>
<sequence length="399" mass="45897">MTESNNSQLANAKKVKNDEFYTRLTDIEQELRYYRKHFKGKTVFCNCDDPFESNFFKYFVLNFNRLGLKKLIATCYATSPIAHQQLSLFDVLGGDESNIGKPYKAVVTKIYDATGDGGIDMLDVAELFKMGENELTELKGDGDFRSDECLQLLEEADIVVTNPPFSLFREYVAILMKYEKQFVIMGNKNAITYKEFFPLLKSNEVWVGATSLNGGRWMIMPGNVEIQSKKTKIDTNGDIILNVAGVCWFTNLDIKKRHEDLILIRKYNPEDYPKYDNYDAINVDKVTEIPYDYEGYMGVPITFMDKYNPDQFDIIGLLQSSTDEQAGIPNLRYYNDFREMRQDMSYTNASGGKANGNPVLKGKSKNGNFLYNEKTKEYVHSVYARILIRNKNPEPRNED</sequence>
<reference evidence="1 2" key="1">
    <citation type="submission" date="2021-08" db="EMBL/GenBank/DDBJ databases">
        <title>FDA dAtabase for Regulatory Grade micrObial Sequences (FDA-ARGOS): Supporting development and validation of Infectious Disease Dx tests.</title>
        <authorList>
            <person name="Sproer C."/>
            <person name="Gronow S."/>
            <person name="Severitt S."/>
            <person name="Schroder I."/>
            <person name="Tallon L."/>
            <person name="Sadzewicz L."/>
            <person name="Zhao X."/>
            <person name="Boylan J."/>
            <person name="Ott S."/>
            <person name="Bowen H."/>
            <person name="Vavikolanu K."/>
            <person name="Hazen T."/>
            <person name="Aluvathingal J."/>
            <person name="Nadendla S."/>
            <person name="Lowell S."/>
            <person name="Myers T."/>
            <person name="Yan Y."/>
            <person name="Sichtig H."/>
        </authorList>
    </citation>
    <scope>NUCLEOTIDE SEQUENCE [LARGE SCALE GENOMIC DNA]</scope>
    <source>
        <strain evidence="1 2">FDAARGOS_1460</strain>
    </source>
</reference>
<dbReference type="EMBL" id="JAIPME010000002">
    <property type="protein sequence ID" value="MBZ2387329.1"/>
    <property type="molecule type" value="Genomic_DNA"/>
</dbReference>
<proteinExistence type="predicted"/>
<dbReference type="InterPro" id="IPR025247">
    <property type="entry name" value="EcoRI-like_methylase"/>
</dbReference>
<dbReference type="GO" id="GO:0032259">
    <property type="term" value="P:methylation"/>
    <property type="evidence" value="ECO:0007669"/>
    <property type="project" value="UniProtKB-KW"/>
</dbReference>
<keyword evidence="1" id="KW-0808">Transferase</keyword>
<comment type="caution">
    <text evidence="1">The sequence shown here is derived from an EMBL/GenBank/DDBJ whole genome shotgun (WGS) entry which is preliminary data.</text>
</comment>
<dbReference type="PROSITE" id="PS00092">
    <property type="entry name" value="N6_MTASE"/>
    <property type="match status" value="1"/>
</dbReference>
<name>A0ABS7T0L7_9FIRM</name>
<evidence type="ECO:0000313" key="1">
    <source>
        <dbReference type="EMBL" id="MBZ2387329.1"/>
    </source>
</evidence>
<dbReference type="Pfam" id="PF13651">
    <property type="entry name" value="EcoRI_methylase"/>
    <property type="match status" value="1"/>
</dbReference>
<gene>
    <name evidence="1" type="ORF">K8P03_08545</name>
</gene>
<organism evidence="1 2">
    <name type="scientific">Anaerococcus murdochii</name>
    <dbReference type="NCBI Taxonomy" id="411577"/>
    <lineage>
        <taxon>Bacteria</taxon>
        <taxon>Bacillati</taxon>
        <taxon>Bacillota</taxon>
        <taxon>Tissierellia</taxon>
        <taxon>Tissierellales</taxon>
        <taxon>Peptoniphilaceae</taxon>
        <taxon>Anaerococcus</taxon>
    </lineage>
</organism>
<evidence type="ECO:0000313" key="2">
    <source>
        <dbReference type="Proteomes" id="UP000734271"/>
    </source>
</evidence>
<dbReference type="InterPro" id="IPR002052">
    <property type="entry name" value="DNA_methylase_N6_adenine_CS"/>
</dbReference>
<accession>A0ABS7T0L7</accession>
<dbReference type="Proteomes" id="UP000734271">
    <property type="component" value="Unassembled WGS sequence"/>
</dbReference>
<protein>
    <submittedName>
        <fullName evidence="1">Adenine-specific methyltransferase EcoRI family protein</fullName>
    </submittedName>
</protein>